<dbReference type="CDD" id="cd07377">
    <property type="entry name" value="WHTH_GntR"/>
    <property type="match status" value="1"/>
</dbReference>
<keyword evidence="2" id="KW-0663">Pyridoxal phosphate</keyword>
<dbReference type="CDD" id="cd00609">
    <property type="entry name" value="AAT_like"/>
    <property type="match status" value="1"/>
</dbReference>
<dbReference type="Gene3D" id="1.10.10.10">
    <property type="entry name" value="Winged helix-like DNA-binding domain superfamily/Winged helix DNA-binding domain"/>
    <property type="match status" value="1"/>
</dbReference>
<reference evidence="7 8" key="1">
    <citation type="submission" date="2020-10" db="EMBL/GenBank/DDBJ databases">
        <title>Sequencing the genomes of 1000 actinobacteria strains.</title>
        <authorList>
            <person name="Klenk H.-P."/>
        </authorList>
    </citation>
    <scope>NUCLEOTIDE SEQUENCE [LARGE SCALE GENOMIC DNA]</scope>
    <source>
        <strain evidence="7 8">DSM 45157</strain>
    </source>
</reference>
<dbReference type="PANTHER" id="PTHR46577:SF2">
    <property type="entry name" value="TRANSCRIPTIONAL REGULATORY PROTEIN"/>
    <property type="match status" value="1"/>
</dbReference>
<evidence type="ECO:0000256" key="2">
    <source>
        <dbReference type="ARBA" id="ARBA00022898"/>
    </source>
</evidence>
<accession>A0ABR9HGZ5</accession>
<evidence type="ECO:0000256" key="3">
    <source>
        <dbReference type="ARBA" id="ARBA00023015"/>
    </source>
</evidence>
<dbReference type="PROSITE" id="PS50949">
    <property type="entry name" value="HTH_GNTR"/>
    <property type="match status" value="1"/>
</dbReference>
<dbReference type="InterPro" id="IPR036388">
    <property type="entry name" value="WH-like_DNA-bd_sf"/>
</dbReference>
<dbReference type="InterPro" id="IPR000524">
    <property type="entry name" value="Tscrpt_reg_HTH_GntR"/>
</dbReference>
<dbReference type="Pfam" id="PF00155">
    <property type="entry name" value="Aminotran_1_2"/>
    <property type="match status" value="1"/>
</dbReference>
<protein>
    <submittedName>
        <fullName evidence="7">DNA-binding transcriptional MocR family regulator</fullName>
    </submittedName>
</protein>
<dbReference type="Gene3D" id="3.40.640.10">
    <property type="entry name" value="Type I PLP-dependent aspartate aminotransferase-like (Major domain)"/>
    <property type="match status" value="1"/>
</dbReference>
<proteinExistence type="inferred from homology"/>
<keyword evidence="8" id="KW-1185">Reference proteome</keyword>
<evidence type="ECO:0000313" key="7">
    <source>
        <dbReference type="EMBL" id="MBE1458292.1"/>
    </source>
</evidence>
<sequence length="433" mass="45678">MPEEPSITGDTAAAIAASVRGLIAQGKLRPGEVLPSVRGLAARQGVNRNTVAAAYAALAAAGIVETRRRGGTVVRDIPPVPGEGAPAPVNTVNLADGNPDPALLPPLPDLQGYATVLYGAPGIDERLSRWAEEHMLPDTGSGGTPVLTHGAADAVERVLSAHLTRGDAVAVEDPCFLSSIGTFRLNGYRALPVPVDAQGMSAQGLRTALDAGARAVVCTPRAHNPTGASLTEQRARELRALLADHPHVLVIEDDHFSALARTPYRRITPAETPRWALVRSVSKFLGPDLRLGLAVCDADTAARLQARLAAATWVSHLLQHLVAEVLTDPATPARLEHAAQVYTRRRRLLTDALHAHSVSWLAGPDGLNVWIPLAGAGEEAVVQELAEHGWAVRPGSLFTLTHRPAIRITTATLTPEHTEAFAARLSTTLASIN</sequence>
<evidence type="ECO:0000313" key="8">
    <source>
        <dbReference type="Proteomes" id="UP000598217"/>
    </source>
</evidence>
<dbReference type="PRINTS" id="PR00035">
    <property type="entry name" value="HTHGNTR"/>
</dbReference>
<dbReference type="InterPro" id="IPR015421">
    <property type="entry name" value="PyrdxlP-dep_Trfase_major"/>
</dbReference>
<feature type="domain" description="HTH gntR-type" evidence="6">
    <location>
        <begin position="9"/>
        <end position="77"/>
    </location>
</feature>
<keyword evidence="5" id="KW-0804">Transcription</keyword>
<dbReference type="InterPro" id="IPR051446">
    <property type="entry name" value="HTH_trans_reg/aminotransferase"/>
</dbReference>
<keyword evidence="4 7" id="KW-0238">DNA-binding</keyword>
<comment type="caution">
    <text evidence="7">The sequence shown here is derived from an EMBL/GenBank/DDBJ whole genome shotgun (WGS) entry which is preliminary data.</text>
</comment>
<dbReference type="EMBL" id="JADBDY010000001">
    <property type="protein sequence ID" value="MBE1458292.1"/>
    <property type="molecule type" value="Genomic_DNA"/>
</dbReference>
<evidence type="ECO:0000256" key="5">
    <source>
        <dbReference type="ARBA" id="ARBA00023163"/>
    </source>
</evidence>
<evidence type="ECO:0000259" key="6">
    <source>
        <dbReference type="PROSITE" id="PS50949"/>
    </source>
</evidence>
<dbReference type="PANTHER" id="PTHR46577">
    <property type="entry name" value="HTH-TYPE TRANSCRIPTIONAL REGULATORY PROTEIN GABR"/>
    <property type="match status" value="1"/>
</dbReference>
<gene>
    <name evidence="7" type="ORF">H4W79_002506</name>
</gene>
<keyword evidence="3" id="KW-0805">Transcription regulation</keyword>
<dbReference type="InterPro" id="IPR015424">
    <property type="entry name" value="PyrdxlP-dep_Trfase"/>
</dbReference>
<evidence type="ECO:0000256" key="4">
    <source>
        <dbReference type="ARBA" id="ARBA00023125"/>
    </source>
</evidence>
<dbReference type="InterPro" id="IPR004839">
    <property type="entry name" value="Aminotransferase_I/II_large"/>
</dbReference>
<comment type="similarity">
    <text evidence="1">In the C-terminal section; belongs to the class-I pyridoxal-phosphate-dependent aminotransferase family.</text>
</comment>
<dbReference type="Proteomes" id="UP000598217">
    <property type="component" value="Unassembled WGS sequence"/>
</dbReference>
<dbReference type="SMART" id="SM00345">
    <property type="entry name" value="HTH_GNTR"/>
    <property type="match status" value="1"/>
</dbReference>
<dbReference type="Pfam" id="PF00392">
    <property type="entry name" value="GntR"/>
    <property type="match status" value="1"/>
</dbReference>
<dbReference type="SUPFAM" id="SSF53383">
    <property type="entry name" value="PLP-dependent transferases"/>
    <property type="match status" value="1"/>
</dbReference>
<name>A0ABR9HGZ5_9ACTN</name>
<dbReference type="SUPFAM" id="SSF46785">
    <property type="entry name" value="Winged helix' DNA-binding domain"/>
    <property type="match status" value="1"/>
</dbReference>
<dbReference type="GO" id="GO:0003677">
    <property type="term" value="F:DNA binding"/>
    <property type="evidence" value="ECO:0007669"/>
    <property type="project" value="UniProtKB-KW"/>
</dbReference>
<dbReference type="RefSeq" id="WP_191269988.1">
    <property type="nucleotide sequence ID" value="NZ_BMXJ01000003.1"/>
</dbReference>
<dbReference type="InterPro" id="IPR036390">
    <property type="entry name" value="WH_DNA-bd_sf"/>
</dbReference>
<organism evidence="7 8">
    <name type="scientific">Nocardiopsis terrae</name>
    <dbReference type="NCBI Taxonomy" id="372655"/>
    <lineage>
        <taxon>Bacteria</taxon>
        <taxon>Bacillati</taxon>
        <taxon>Actinomycetota</taxon>
        <taxon>Actinomycetes</taxon>
        <taxon>Streptosporangiales</taxon>
        <taxon>Nocardiopsidaceae</taxon>
        <taxon>Nocardiopsis</taxon>
    </lineage>
</organism>
<evidence type="ECO:0000256" key="1">
    <source>
        <dbReference type="ARBA" id="ARBA00005384"/>
    </source>
</evidence>